<comment type="similarity">
    <text evidence="2">Belongs to the MTUS1 family.</text>
</comment>
<keyword evidence="8" id="KW-1185">Reference proteome</keyword>
<protein>
    <recommendedName>
        <fullName evidence="9">Microtubule-associated tumor suppressor 1</fullName>
    </recommendedName>
</protein>
<comment type="subcellular location">
    <subcellularLocation>
        <location evidence="1">Nucleus</location>
    </subcellularLocation>
</comment>
<feature type="region of interest" description="Disordered" evidence="6">
    <location>
        <begin position="974"/>
        <end position="1014"/>
    </location>
</feature>
<name>A0A8C5I433_GOUWI</name>
<dbReference type="PANTHER" id="PTHR24200">
    <property type="entry name" value="TOUCAN, ISOFORM A"/>
    <property type="match status" value="1"/>
</dbReference>
<dbReference type="GeneID" id="114471501"/>
<feature type="compositionally biased region" description="Polar residues" evidence="6">
    <location>
        <begin position="621"/>
        <end position="645"/>
    </location>
</feature>
<evidence type="ECO:0000256" key="2">
    <source>
        <dbReference type="ARBA" id="ARBA00007585"/>
    </source>
</evidence>
<evidence type="ECO:0000256" key="6">
    <source>
        <dbReference type="SAM" id="MobiDB-lite"/>
    </source>
</evidence>
<dbReference type="PANTHER" id="PTHR24200:SF7">
    <property type="entry name" value="MICROTUBULE-ASSOCIATED TUMOR SUPPRESSOR 1"/>
    <property type="match status" value="1"/>
</dbReference>
<evidence type="ECO:0000256" key="3">
    <source>
        <dbReference type="ARBA" id="ARBA00023054"/>
    </source>
</evidence>
<evidence type="ECO:0000313" key="8">
    <source>
        <dbReference type="Proteomes" id="UP000694680"/>
    </source>
</evidence>
<keyword evidence="4" id="KW-0539">Nucleus</keyword>
<feature type="compositionally biased region" description="Polar residues" evidence="6">
    <location>
        <begin position="579"/>
        <end position="590"/>
    </location>
</feature>
<feature type="compositionally biased region" description="Polar residues" evidence="6">
    <location>
        <begin position="472"/>
        <end position="485"/>
    </location>
</feature>
<dbReference type="Ensembl" id="ENSGWIT00000057502.1">
    <property type="protein sequence ID" value="ENSGWIP00000053320.1"/>
    <property type="gene ID" value="ENSGWIG00000025644.1"/>
</dbReference>
<dbReference type="CTD" id="563853"/>
<dbReference type="GO" id="GO:0005737">
    <property type="term" value="C:cytoplasm"/>
    <property type="evidence" value="ECO:0007669"/>
    <property type="project" value="TreeGrafter"/>
</dbReference>
<sequence>MSNKTFIMSSNQAESGVSLSHRGLQLVLSPEGHYSNSSMSVSPDSNNSNSNMSDTEDINKIETSLYETTTELYDVPYGATVNLNQTFNATPVNGSIEFWNETFNIACNGESESSSGCSSVKQPQTSETHKQSAVGLTPTAGKNKKMDIKTFPKTDFSHVKSKVMTRAYNYRAPSGLGSQYQQTHVDMNSKYSETHKVTAAKMSLIKPKWNSAVGAAASKMVKDSQRRMPTELATTPATVKSTGAQPVVHEQSKRIGSPSNHLAAASDPTSGNQYATCNTEQAISSQDAGSQMSLEESSGRCGQRAAAAPKEVTSNKLEVGPGSAFGQNKTPVRTRLRSSSVSLSSASQLPKERKTMIRFLSFRIPNVDTPCIQTKAALDASHRKKIQQPNKTDVPHDEKEVKKMSLMAEASKCASGKESKGRFQVCSSPRQTRGSLLHQGSAATPKATGLSTRLRLETLGKFEFRTSKGGVTPQSKQKSSTGHQRTPSEKQALGNPLTPRVKLQLNKSRPPQTPSHPVLNGPPSTPSFRLPRKILGTSKISTEANELAQSNENTKVSGGGTPKPLPLKSGVFKARLISTTRPNNGTAKVVSNSTTSSLRRTASARYVRPTLGTPVDKNKSKASSEQQPLQQQTSRPKKNNGPNTPETDRRDNDIQHLKELLAASNLRFEAVAIVLQQSLIERDEATSQCSKLSQELVGLKGELVCSTHSSQHLEKEKEELRVALDDALHSVQGKHQRELAQLEQRLQTFYQAEWDKMHLSYQEEADRCRTLMQQQVSELKASHEVMKQELENSYEEQLHCVIGQYEKSLEELRRVHDEELQSLDKTLKEAEANVSGRIKELTEENNYLIEKLTAEENRRMEAAEKSEKDLHTLYLEQELESLKVVLDIKTKQLHQQEKKLMEIDILMEKNMKLDENLRKVQQENEDFKARMERHSALSRQLSSEQAMLQETLQKESKVNKRLSMENEELLWKLHNGDLSSPRKVSPTSSSPSHSFNLQAPPSSGFFSSSPVSPR</sequence>
<evidence type="ECO:0000256" key="5">
    <source>
        <dbReference type="SAM" id="Coils"/>
    </source>
</evidence>
<evidence type="ECO:0008006" key="9">
    <source>
        <dbReference type="Google" id="ProtNLM"/>
    </source>
</evidence>
<feature type="region of interest" description="Disordered" evidence="6">
    <location>
        <begin position="464"/>
        <end position="531"/>
    </location>
</feature>
<feature type="region of interest" description="Disordered" evidence="6">
    <location>
        <begin position="238"/>
        <end position="339"/>
    </location>
</feature>
<dbReference type="Proteomes" id="UP000694680">
    <property type="component" value="Chromosome 10"/>
</dbReference>
<feature type="compositionally biased region" description="Polar residues" evidence="6">
    <location>
        <begin position="425"/>
        <end position="434"/>
    </location>
</feature>
<organism evidence="7 8">
    <name type="scientific">Gouania willdenowi</name>
    <name type="common">Blunt-snouted clingfish</name>
    <name type="synonym">Lepadogaster willdenowi</name>
    <dbReference type="NCBI Taxonomy" id="441366"/>
    <lineage>
        <taxon>Eukaryota</taxon>
        <taxon>Metazoa</taxon>
        <taxon>Chordata</taxon>
        <taxon>Craniata</taxon>
        <taxon>Vertebrata</taxon>
        <taxon>Euteleostomi</taxon>
        <taxon>Actinopterygii</taxon>
        <taxon>Neopterygii</taxon>
        <taxon>Teleostei</taxon>
        <taxon>Neoteleostei</taxon>
        <taxon>Acanthomorphata</taxon>
        <taxon>Ovalentaria</taxon>
        <taxon>Blenniimorphae</taxon>
        <taxon>Blenniiformes</taxon>
        <taxon>Gobiesocoidei</taxon>
        <taxon>Gobiesocidae</taxon>
        <taxon>Gobiesocinae</taxon>
        <taxon>Gouania</taxon>
    </lineage>
</organism>
<evidence type="ECO:0000256" key="4">
    <source>
        <dbReference type="ARBA" id="ARBA00023242"/>
    </source>
</evidence>
<feature type="compositionally biased region" description="Low complexity" evidence="6">
    <location>
        <begin position="979"/>
        <end position="1014"/>
    </location>
</feature>
<feature type="compositionally biased region" description="Low complexity" evidence="6">
    <location>
        <begin position="591"/>
        <end position="605"/>
    </location>
</feature>
<evidence type="ECO:0000313" key="7">
    <source>
        <dbReference type="Ensembl" id="ENSGWIP00000053320.1"/>
    </source>
</evidence>
<accession>A0A8C5I433</accession>
<dbReference type="GO" id="GO:0005634">
    <property type="term" value="C:nucleus"/>
    <property type="evidence" value="ECO:0007669"/>
    <property type="project" value="UniProtKB-SubCell"/>
</dbReference>
<gene>
    <name evidence="7" type="primary">mtus1a</name>
</gene>
<feature type="compositionally biased region" description="Polar residues" evidence="6">
    <location>
        <begin position="546"/>
        <end position="556"/>
    </location>
</feature>
<reference evidence="7" key="2">
    <citation type="submission" date="2025-08" db="UniProtKB">
        <authorList>
            <consortium name="Ensembl"/>
        </authorList>
    </citation>
    <scope>IDENTIFICATION</scope>
</reference>
<dbReference type="InterPro" id="IPR051293">
    <property type="entry name" value="MTUS1/CCDC69"/>
</dbReference>
<feature type="compositionally biased region" description="Polar residues" evidence="6">
    <location>
        <begin position="267"/>
        <end position="296"/>
    </location>
</feature>
<feature type="region of interest" description="Disordered" evidence="6">
    <location>
        <begin position="418"/>
        <end position="452"/>
    </location>
</feature>
<feature type="region of interest" description="Disordered" evidence="6">
    <location>
        <begin position="113"/>
        <end position="145"/>
    </location>
</feature>
<feature type="region of interest" description="Disordered" evidence="6">
    <location>
        <begin position="579"/>
        <end position="652"/>
    </location>
</feature>
<dbReference type="AlphaFoldDB" id="A0A8C5I433"/>
<dbReference type="OrthoDB" id="10038993at2759"/>
<dbReference type="GO" id="GO:0008017">
    <property type="term" value="F:microtubule binding"/>
    <property type="evidence" value="ECO:0007669"/>
    <property type="project" value="TreeGrafter"/>
</dbReference>
<dbReference type="RefSeq" id="XP_028316141.1">
    <property type="nucleotide sequence ID" value="XM_028460340.1"/>
</dbReference>
<dbReference type="RefSeq" id="XP_028316143.1">
    <property type="nucleotide sequence ID" value="XM_028460342.1"/>
</dbReference>
<feature type="compositionally biased region" description="Low complexity" evidence="6">
    <location>
        <begin position="35"/>
        <end position="53"/>
    </location>
</feature>
<feature type="region of interest" description="Disordered" evidence="6">
    <location>
        <begin position="546"/>
        <end position="567"/>
    </location>
</feature>
<reference evidence="7" key="3">
    <citation type="submission" date="2025-09" db="UniProtKB">
        <authorList>
            <consortium name="Ensembl"/>
        </authorList>
    </citation>
    <scope>IDENTIFICATION</scope>
</reference>
<keyword evidence="3 5" id="KW-0175">Coiled coil</keyword>
<reference evidence="7" key="1">
    <citation type="submission" date="2020-06" db="EMBL/GenBank/DDBJ databases">
        <authorList>
            <consortium name="Wellcome Sanger Institute Data Sharing"/>
        </authorList>
    </citation>
    <scope>NUCLEOTIDE SEQUENCE [LARGE SCALE GENOMIC DNA]</scope>
</reference>
<feature type="coiled-coil region" evidence="5">
    <location>
        <begin position="675"/>
        <end position="730"/>
    </location>
</feature>
<proteinExistence type="inferred from homology"/>
<feature type="coiled-coil region" evidence="5">
    <location>
        <begin position="776"/>
        <end position="937"/>
    </location>
</feature>
<feature type="region of interest" description="Disordered" evidence="6">
    <location>
        <begin position="31"/>
        <end position="55"/>
    </location>
</feature>
<evidence type="ECO:0000256" key="1">
    <source>
        <dbReference type="ARBA" id="ARBA00004123"/>
    </source>
</evidence>